<reference evidence="4" key="1">
    <citation type="journal article" date="2019" name="Int. J. Syst. Evol. Microbiol.">
        <title>The Global Catalogue of Microorganisms (GCM) 10K type strain sequencing project: providing services to taxonomists for standard genome sequencing and annotation.</title>
        <authorList>
            <consortium name="The Broad Institute Genomics Platform"/>
            <consortium name="The Broad Institute Genome Sequencing Center for Infectious Disease"/>
            <person name="Wu L."/>
            <person name="Ma J."/>
        </authorList>
    </citation>
    <scope>NUCLEOTIDE SEQUENCE [LARGE SCALE GENOMIC DNA]</scope>
    <source>
        <strain evidence="4">KCTC 42964</strain>
    </source>
</reference>
<organism evidence="3 4">
    <name type="scientific">Marinibaculum pumilum</name>
    <dbReference type="NCBI Taxonomy" id="1766165"/>
    <lineage>
        <taxon>Bacteria</taxon>
        <taxon>Pseudomonadati</taxon>
        <taxon>Pseudomonadota</taxon>
        <taxon>Alphaproteobacteria</taxon>
        <taxon>Rhodospirillales</taxon>
        <taxon>Rhodospirillaceae</taxon>
        <taxon>Marinibaculum</taxon>
    </lineage>
</organism>
<feature type="chain" id="PRO_5045337235" evidence="1">
    <location>
        <begin position="34"/>
        <end position="360"/>
    </location>
</feature>
<dbReference type="Pfam" id="PF09084">
    <property type="entry name" value="NMT1"/>
    <property type="match status" value="1"/>
</dbReference>
<protein>
    <submittedName>
        <fullName evidence="3">ABC transporter substrate-binding protein</fullName>
    </submittedName>
</protein>
<dbReference type="PANTHER" id="PTHR30024:SF42">
    <property type="entry name" value="ALIPHATIC SULFONATES-BINDING PROTEIN-RELATED"/>
    <property type="match status" value="1"/>
</dbReference>
<keyword evidence="4" id="KW-1185">Reference proteome</keyword>
<proteinExistence type="predicted"/>
<evidence type="ECO:0000313" key="3">
    <source>
        <dbReference type="EMBL" id="MFC3229210.1"/>
    </source>
</evidence>
<feature type="domain" description="SsuA/THI5-like" evidence="2">
    <location>
        <begin position="56"/>
        <end position="259"/>
    </location>
</feature>
<dbReference type="EMBL" id="JBHRTR010000031">
    <property type="protein sequence ID" value="MFC3229210.1"/>
    <property type="molecule type" value="Genomic_DNA"/>
</dbReference>
<evidence type="ECO:0000313" key="4">
    <source>
        <dbReference type="Proteomes" id="UP001595528"/>
    </source>
</evidence>
<dbReference type="RefSeq" id="WP_379903200.1">
    <property type="nucleotide sequence ID" value="NZ_JBHRTR010000031.1"/>
</dbReference>
<name>A0ABV7L3G4_9PROT</name>
<accession>A0ABV7L3G4</accession>
<evidence type="ECO:0000259" key="2">
    <source>
        <dbReference type="Pfam" id="PF09084"/>
    </source>
</evidence>
<feature type="signal peptide" evidence="1">
    <location>
        <begin position="1"/>
        <end position="33"/>
    </location>
</feature>
<evidence type="ECO:0000256" key="1">
    <source>
        <dbReference type="SAM" id="SignalP"/>
    </source>
</evidence>
<dbReference type="Proteomes" id="UP001595528">
    <property type="component" value="Unassembled WGS sequence"/>
</dbReference>
<sequence>MRRFALKRLAGAALTACLAAGALVAGQAATVQAEELRTFRFASTDPKGGDPQQLYWYLPLAKGWYEEAGIDFEPVRMPPSTAYPALSAGQIEGGIYAGSAPLAGARGAPMVAVYHPEESAPWGLLVNTNKIDVPEGLNGARCGSAAGPKTAPDITARTVIKHMGADPTSMIYVVVPGSSTEYLTAMRNGVIDCHPSYTPPMRYILEREGWTFVAGMRDVMPIQGMGLTVNRNRIADDDEHRELVKDVIQQMLRAQDYIRDPANHAEIAEILKTSMNNPEELTDEDYLRALRDEVTLYTEGGKVADPDDLLNLMRAGISFGYYDPSEFVVDLEKTGAIEAGMVDYSLVDEVHAETGRNKTQ</sequence>
<dbReference type="SUPFAM" id="SSF53850">
    <property type="entry name" value="Periplasmic binding protein-like II"/>
    <property type="match status" value="1"/>
</dbReference>
<keyword evidence="1" id="KW-0732">Signal</keyword>
<gene>
    <name evidence="3" type="ORF">ACFOGJ_18330</name>
</gene>
<dbReference type="Gene3D" id="3.40.190.10">
    <property type="entry name" value="Periplasmic binding protein-like II"/>
    <property type="match status" value="2"/>
</dbReference>
<dbReference type="PANTHER" id="PTHR30024">
    <property type="entry name" value="ALIPHATIC SULFONATES-BINDING PROTEIN-RELATED"/>
    <property type="match status" value="1"/>
</dbReference>
<dbReference type="InterPro" id="IPR015168">
    <property type="entry name" value="SsuA/THI5"/>
</dbReference>
<comment type="caution">
    <text evidence="3">The sequence shown here is derived from an EMBL/GenBank/DDBJ whole genome shotgun (WGS) entry which is preliminary data.</text>
</comment>